<accession>A0A182J8W0</accession>
<dbReference type="PANTHER" id="PTHR13297:SF5">
    <property type="entry name" value="TBC1 DOMAIN FAMILY MEMBER 23"/>
    <property type="match status" value="1"/>
</dbReference>
<reference evidence="3" key="1">
    <citation type="submission" date="2022-08" db="UniProtKB">
        <authorList>
            <consortium name="EnsemblMetazoa"/>
        </authorList>
    </citation>
    <scope>IDENTIFICATION</scope>
    <source>
        <strain evidence="3">EBRO</strain>
    </source>
</reference>
<name>A0A182J8W0_ANOAO</name>
<feature type="region of interest" description="Disordered" evidence="1">
    <location>
        <begin position="137"/>
        <end position="163"/>
    </location>
</feature>
<organism evidence="3">
    <name type="scientific">Anopheles atroparvus</name>
    <name type="common">European mosquito</name>
    <dbReference type="NCBI Taxonomy" id="41427"/>
    <lineage>
        <taxon>Eukaryota</taxon>
        <taxon>Metazoa</taxon>
        <taxon>Ecdysozoa</taxon>
        <taxon>Arthropoda</taxon>
        <taxon>Hexapoda</taxon>
        <taxon>Insecta</taxon>
        <taxon>Pterygota</taxon>
        <taxon>Neoptera</taxon>
        <taxon>Endopterygota</taxon>
        <taxon>Diptera</taxon>
        <taxon>Nematocera</taxon>
        <taxon>Culicoidea</taxon>
        <taxon>Culicidae</taxon>
        <taxon>Anophelinae</taxon>
        <taxon>Anopheles</taxon>
    </lineage>
</organism>
<dbReference type="GO" id="GO:0099041">
    <property type="term" value="P:vesicle tethering to Golgi"/>
    <property type="evidence" value="ECO:0007669"/>
    <property type="project" value="TreeGrafter"/>
</dbReference>
<keyword evidence="2" id="KW-1133">Transmembrane helix</keyword>
<dbReference type="STRING" id="41427.A0A182J8W0"/>
<feature type="compositionally biased region" description="Polar residues" evidence="1">
    <location>
        <begin position="137"/>
        <end position="156"/>
    </location>
</feature>
<evidence type="ECO:0000256" key="2">
    <source>
        <dbReference type="SAM" id="Phobius"/>
    </source>
</evidence>
<dbReference type="EMBL" id="AXCP01009852">
    <property type="status" value="NOT_ANNOTATED_CDS"/>
    <property type="molecule type" value="Genomic_DNA"/>
</dbReference>
<dbReference type="AlphaFoldDB" id="A0A182J8W0"/>
<dbReference type="GO" id="GO:0042147">
    <property type="term" value="P:retrograde transport, endosome to Golgi"/>
    <property type="evidence" value="ECO:0007669"/>
    <property type="project" value="InterPro"/>
</dbReference>
<keyword evidence="2" id="KW-0472">Membrane</keyword>
<feature type="transmembrane region" description="Helical" evidence="2">
    <location>
        <begin position="6"/>
        <end position="23"/>
    </location>
</feature>
<dbReference type="VEuPathDB" id="VectorBase:AATE013591"/>
<proteinExistence type="predicted"/>
<evidence type="ECO:0000256" key="1">
    <source>
        <dbReference type="SAM" id="MobiDB-lite"/>
    </source>
</evidence>
<dbReference type="GO" id="GO:0005829">
    <property type="term" value="C:cytosol"/>
    <property type="evidence" value="ECO:0007669"/>
    <property type="project" value="GOC"/>
</dbReference>
<dbReference type="InterPro" id="IPR039755">
    <property type="entry name" value="TBC1D23"/>
</dbReference>
<evidence type="ECO:0000313" key="3">
    <source>
        <dbReference type="EnsemblMetazoa" id="AATE013591-PA.1"/>
    </source>
</evidence>
<dbReference type="PANTHER" id="PTHR13297">
    <property type="entry name" value="TBC1 DOMAIN FAMILY MEMBER 23-RELATED"/>
    <property type="match status" value="1"/>
</dbReference>
<dbReference type="GO" id="GO:0005802">
    <property type="term" value="C:trans-Golgi network"/>
    <property type="evidence" value="ECO:0007669"/>
    <property type="project" value="TreeGrafter"/>
</dbReference>
<sequence length="213" mass="23553">MWDLYFQQSDPFLVFFISLIVIVNQRDQILLMKGSSSKEELVSFLVNMPFNIEVDDVLDFCSLTQYFSVKTPASFKRDLLQGLFGAQSGTTEGSVISQARCLPVPVNELNENASIQNPHPEAVRFFLVDCRPAEQYNSGHRVSSRQQSDAAGTGSVSDGRPARPSYASGEHLRFLGIGMRLGAIVVGRVSASLLLQSGVMRFVSNMVYSSESW</sequence>
<dbReference type="EnsemblMetazoa" id="AATE013591-RA">
    <property type="protein sequence ID" value="AATE013591-PA.1"/>
    <property type="gene ID" value="AATE013591"/>
</dbReference>
<evidence type="ECO:0008006" key="4">
    <source>
        <dbReference type="Google" id="ProtNLM"/>
    </source>
</evidence>
<keyword evidence="2" id="KW-0812">Transmembrane</keyword>
<protein>
    <recommendedName>
        <fullName evidence="4">Rhodanese domain-containing protein</fullName>
    </recommendedName>
</protein>